<evidence type="ECO:0000259" key="2">
    <source>
        <dbReference type="PROSITE" id="PS50828"/>
    </source>
</evidence>
<sequence>MDSVVGFFVSILRSILRTLLLGFIRKKFHSFGNNSHSGANAGASAPAQPQGYPSQGYQPQAYTPQGHVPQAYPPYGYTGPAGAPPPYPQGFQPGNEAPGGPAANSAQILGTTDIHLFDDNNQNAQNPHYKELRNKARSEGDKMANAFKASKAAYAKGDGARAKELSNEGNMHKQNMEQLNREARLWIFAANNADSPPDTVDLHGLYVKEALAKAEEAVQKAQAQNFPQLKLIVGKGIHSRDHVAHVKPAVEDLLRKYHLNAHVDKHNAGIVVVNLQGPVGGGQANFTRDIAQQATGDEQECIVM</sequence>
<dbReference type="SMART" id="SM00463">
    <property type="entry name" value="SMR"/>
    <property type="match status" value="1"/>
</dbReference>
<protein>
    <recommendedName>
        <fullName evidence="2">Smr domain-containing protein</fullName>
    </recommendedName>
</protein>
<dbReference type="PANTHER" id="PTHR47417">
    <property type="entry name" value="SMR DOMAIN-CONTAINING PROTEIN YPL199C"/>
    <property type="match status" value="1"/>
</dbReference>
<evidence type="ECO:0000313" key="3">
    <source>
        <dbReference type="EMBL" id="SHO78670.1"/>
    </source>
</evidence>
<keyword evidence="4" id="KW-1185">Reference proteome</keyword>
<dbReference type="PANTHER" id="PTHR47417:SF1">
    <property type="entry name" value="SMR DOMAIN-CONTAINING PROTEIN YPL199C"/>
    <property type="match status" value="1"/>
</dbReference>
<reference evidence="4" key="1">
    <citation type="journal article" date="2017" name="Nucleic Acids Res.">
        <title>Proteogenomics produces comprehensive and highly accurate protein-coding gene annotation in a complete genome assembly of Malassezia sympodialis.</title>
        <authorList>
            <person name="Zhu Y."/>
            <person name="Engstroem P.G."/>
            <person name="Tellgren-Roth C."/>
            <person name="Baudo C.D."/>
            <person name="Kennell J.C."/>
            <person name="Sun S."/>
            <person name="Billmyre R.B."/>
            <person name="Schroeder M.S."/>
            <person name="Andersson A."/>
            <person name="Holm T."/>
            <person name="Sigurgeirsson B."/>
            <person name="Wu G."/>
            <person name="Sankaranarayanan S.R."/>
            <person name="Siddharthan R."/>
            <person name="Sanyal K."/>
            <person name="Lundeberg J."/>
            <person name="Nystedt B."/>
            <person name="Boekhout T."/>
            <person name="Dawson T.L. Jr."/>
            <person name="Heitman J."/>
            <person name="Scheynius A."/>
            <person name="Lehtioe J."/>
        </authorList>
    </citation>
    <scope>NUCLEOTIDE SEQUENCE [LARGE SCALE GENOMIC DNA]</scope>
    <source>
        <strain evidence="4">ATCC 42132</strain>
    </source>
</reference>
<name>A0A1M8A891_MALS4</name>
<dbReference type="InterPro" id="IPR053020">
    <property type="entry name" value="Smr_domain_protein"/>
</dbReference>
<feature type="region of interest" description="Disordered" evidence="1">
    <location>
        <begin position="39"/>
        <end position="106"/>
    </location>
</feature>
<dbReference type="Pfam" id="PF01713">
    <property type="entry name" value="Smr"/>
    <property type="match status" value="1"/>
</dbReference>
<gene>
    <name evidence="3" type="ORF">MSYG_3017</name>
</gene>
<dbReference type="VEuPathDB" id="FungiDB:MSYG_3017"/>
<dbReference type="Gene3D" id="3.30.1370.110">
    <property type="match status" value="1"/>
</dbReference>
<dbReference type="AlphaFoldDB" id="A0A1M8A891"/>
<dbReference type="PROSITE" id="PS50828">
    <property type="entry name" value="SMR"/>
    <property type="match status" value="1"/>
</dbReference>
<dbReference type="OMA" id="CFSESHD"/>
<dbReference type="OrthoDB" id="3231855at2759"/>
<dbReference type="SUPFAM" id="SSF160443">
    <property type="entry name" value="SMR domain-like"/>
    <property type="match status" value="1"/>
</dbReference>
<feature type="domain" description="Smr" evidence="2">
    <location>
        <begin position="200"/>
        <end position="276"/>
    </location>
</feature>
<dbReference type="Pfam" id="PF08590">
    <property type="entry name" value="DUF1771"/>
    <property type="match status" value="1"/>
</dbReference>
<organism evidence="3 4">
    <name type="scientific">Malassezia sympodialis (strain ATCC 42132)</name>
    <name type="common">Atopic eczema-associated yeast</name>
    <dbReference type="NCBI Taxonomy" id="1230383"/>
    <lineage>
        <taxon>Eukaryota</taxon>
        <taxon>Fungi</taxon>
        <taxon>Dikarya</taxon>
        <taxon>Basidiomycota</taxon>
        <taxon>Ustilaginomycotina</taxon>
        <taxon>Malasseziomycetes</taxon>
        <taxon>Malasseziales</taxon>
        <taxon>Malasseziaceae</taxon>
        <taxon>Malassezia</taxon>
    </lineage>
</organism>
<dbReference type="EMBL" id="LT671824">
    <property type="protein sequence ID" value="SHO78670.1"/>
    <property type="molecule type" value="Genomic_DNA"/>
</dbReference>
<accession>A0A1M8A891</accession>
<dbReference type="SMART" id="SM01162">
    <property type="entry name" value="DUF1771"/>
    <property type="match status" value="1"/>
</dbReference>
<feature type="compositionally biased region" description="Low complexity" evidence="1">
    <location>
        <begin position="39"/>
        <end position="62"/>
    </location>
</feature>
<proteinExistence type="predicted"/>
<dbReference type="InterPro" id="IPR013899">
    <property type="entry name" value="DUF1771"/>
</dbReference>
<dbReference type="InterPro" id="IPR036063">
    <property type="entry name" value="Smr_dom_sf"/>
</dbReference>
<dbReference type="STRING" id="1230383.A0A1M8A891"/>
<dbReference type="InterPro" id="IPR002625">
    <property type="entry name" value="Smr_dom"/>
</dbReference>
<evidence type="ECO:0000256" key="1">
    <source>
        <dbReference type="SAM" id="MobiDB-lite"/>
    </source>
</evidence>
<dbReference type="Proteomes" id="UP000186303">
    <property type="component" value="Chromosome 4"/>
</dbReference>
<feature type="compositionally biased region" description="Low complexity" evidence="1">
    <location>
        <begin position="69"/>
        <end position="81"/>
    </location>
</feature>
<evidence type="ECO:0000313" key="4">
    <source>
        <dbReference type="Proteomes" id="UP000186303"/>
    </source>
</evidence>